<keyword evidence="6" id="KW-0970">Cilium biogenesis/degradation</keyword>
<evidence type="ECO:0000256" key="4">
    <source>
        <dbReference type="ARBA" id="ARBA00022490"/>
    </source>
</evidence>
<dbReference type="OrthoDB" id="2157184at2759"/>
<dbReference type="GO" id="GO:0005814">
    <property type="term" value="C:centriole"/>
    <property type="evidence" value="ECO:0007669"/>
    <property type="project" value="UniProtKB-SubCell"/>
</dbReference>
<comment type="caution">
    <text evidence="10">The sequence shown here is derived from an EMBL/GenBank/DDBJ whole genome shotgun (WGS) entry which is preliminary data.</text>
</comment>
<keyword evidence="11" id="KW-1185">Reference proteome</keyword>
<sequence length="106" mass="12596">QQKRESNLLEDIAKYKKDKQALEVDLLQMKKERDLLKGQLASISDDKSYEIRIVEETYKKEITRINKRLQWFAENQAILDKDAGRLKDANEQIESLQMQVLCFQYC</sequence>
<protein>
    <recommendedName>
        <fullName evidence="3">Centrosomal protein of 162 kDa</fullName>
    </recommendedName>
</protein>
<dbReference type="PANTHER" id="PTHR34031">
    <property type="entry name" value="CENTROSOMAL PROTEIN OF 162 KDA"/>
    <property type="match status" value="1"/>
</dbReference>
<keyword evidence="4" id="KW-0963">Cytoplasm</keyword>
<evidence type="ECO:0000256" key="5">
    <source>
        <dbReference type="ARBA" id="ARBA00022701"/>
    </source>
</evidence>
<dbReference type="AlphaFoldDB" id="A0A8J6B7P2"/>
<dbReference type="PANTHER" id="PTHR34031:SF1">
    <property type="entry name" value="CENTROSOMAL PROTEIN OF 162 KDA"/>
    <property type="match status" value="1"/>
</dbReference>
<evidence type="ECO:0000256" key="9">
    <source>
        <dbReference type="SAM" id="Coils"/>
    </source>
</evidence>
<evidence type="ECO:0000256" key="1">
    <source>
        <dbReference type="ARBA" id="ARBA00004114"/>
    </source>
</evidence>
<comment type="subcellular location">
    <subcellularLocation>
        <location evidence="1">Cytoplasm</location>
        <location evidence="1">Cytoskeleton</location>
        <location evidence="1">Microtubule organizing center</location>
        <location evidence="1">Centrosome</location>
        <location evidence="1">Centriole</location>
    </subcellularLocation>
</comment>
<dbReference type="InterPro" id="IPR038774">
    <property type="entry name" value="CEP162-like"/>
</dbReference>
<organism evidence="10 11">
    <name type="scientific">Eleutherodactylus coqui</name>
    <name type="common">Puerto Rican coqui</name>
    <dbReference type="NCBI Taxonomy" id="57060"/>
    <lineage>
        <taxon>Eukaryota</taxon>
        <taxon>Metazoa</taxon>
        <taxon>Chordata</taxon>
        <taxon>Craniata</taxon>
        <taxon>Vertebrata</taxon>
        <taxon>Euteleostomi</taxon>
        <taxon>Amphibia</taxon>
        <taxon>Batrachia</taxon>
        <taxon>Anura</taxon>
        <taxon>Neobatrachia</taxon>
        <taxon>Hyloidea</taxon>
        <taxon>Eleutherodactylidae</taxon>
        <taxon>Eleutherodactylinae</taxon>
        <taxon>Eleutherodactylus</taxon>
        <taxon>Eleutherodactylus</taxon>
    </lineage>
</organism>
<accession>A0A8J6B7P2</accession>
<proteinExistence type="inferred from homology"/>
<dbReference type="GO" id="GO:0060271">
    <property type="term" value="P:cilium assembly"/>
    <property type="evidence" value="ECO:0007669"/>
    <property type="project" value="TreeGrafter"/>
</dbReference>
<dbReference type="GO" id="GO:0034451">
    <property type="term" value="C:centriolar satellite"/>
    <property type="evidence" value="ECO:0007669"/>
    <property type="project" value="TreeGrafter"/>
</dbReference>
<evidence type="ECO:0000256" key="7">
    <source>
        <dbReference type="ARBA" id="ARBA00023054"/>
    </source>
</evidence>
<reference evidence="10" key="1">
    <citation type="thesis" date="2020" institute="ProQuest LLC" country="789 East Eisenhower Parkway, Ann Arbor, MI, USA">
        <title>Comparative Genomics and Chromosome Evolution.</title>
        <authorList>
            <person name="Mudd A.B."/>
        </authorList>
    </citation>
    <scope>NUCLEOTIDE SEQUENCE</scope>
    <source>
        <strain evidence="10">HN-11 Male</strain>
        <tissue evidence="10">Kidney and liver</tissue>
    </source>
</reference>
<dbReference type="GO" id="GO:0005654">
    <property type="term" value="C:nucleoplasm"/>
    <property type="evidence" value="ECO:0007669"/>
    <property type="project" value="TreeGrafter"/>
</dbReference>
<gene>
    <name evidence="10" type="ORF">GDO78_014745</name>
</gene>
<evidence type="ECO:0000256" key="2">
    <source>
        <dbReference type="ARBA" id="ARBA00009485"/>
    </source>
</evidence>
<feature type="coiled-coil region" evidence="9">
    <location>
        <begin position="5"/>
        <end position="39"/>
    </location>
</feature>
<keyword evidence="5" id="KW-0493">Microtubule</keyword>
<dbReference type="Proteomes" id="UP000770717">
    <property type="component" value="Unassembled WGS sequence"/>
</dbReference>
<feature type="non-terminal residue" evidence="10">
    <location>
        <position position="106"/>
    </location>
</feature>
<name>A0A8J6B7P2_ELECQ</name>
<evidence type="ECO:0000313" key="11">
    <source>
        <dbReference type="Proteomes" id="UP000770717"/>
    </source>
</evidence>
<evidence type="ECO:0000256" key="3">
    <source>
        <dbReference type="ARBA" id="ARBA00021406"/>
    </source>
</evidence>
<dbReference type="EMBL" id="WNTK01013021">
    <property type="protein sequence ID" value="KAG9462196.1"/>
    <property type="molecule type" value="Genomic_DNA"/>
</dbReference>
<comment type="similarity">
    <text evidence="2">Belongs to the CEP162 family.</text>
</comment>
<keyword evidence="8" id="KW-0206">Cytoskeleton</keyword>
<evidence type="ECO:0000313" key="10">
    <source>
        <dbReference type="EMBL" id="KAG9462196.1"/>
    </source>
</evidence>
<dbReference type="GO" id="GO:0005879">
    <property type="term" value="C:axonemal microtubule"/>
    <property type="evidence" value="ECO:0007669"/>
    <property type="project" value="TreeGrafter"/>
</dbReference>
<evidence type="ECO:0000256" key="6">
    <source>
        <dbReference type="ARBA" id="ARBA00022794"/>
    </source>
</evidence>
<evidence type="ECO:0000256" key="8">
    <source>
        <dbReference type="ARBA" id="ARBA00023212"/>
    </source>
</evidence>
<keyword evidence="7 9" id="KW-0175">Coiled coil</keyword>